<comment type="caution">
    <text evidence="1">The sequence shown here is derived from an EMBL/GenBank/DDBJ whole genome shotgun (WGS) entry which is preliminary data.</text>
</comment>
<accession>A0A0F9REX7</accession>
<protein>
    <submittedName>
        <fullName evidence="1">Uncharacterized protein</fullName>
    </submittedName>
</protein>
<dbReference type="AlphaFoldDB" id="A0A0F9REX7"/>
<gene>
    <name evidence="1" type="ORF">LCGC14_0586610</name>
</gene>
<dbReference type="EMBL" id="LAZR01000902">
    <property type="protein sequence ID" value="KKN55060.1"/>
    <property type="molecule type" value="Genomic_DNA"/>
</dbReference>
<name>A0A0F9REX7_9ZZZZ</name>
<sequence length="58" mass="7008">MPECDFCHKEFKRGKGHMCWCPDCKKPHPMCNKCYKEHKSSMETNIYNMSEDNKEKYT</sequence>
<reference evidence="1" key="1">
    <citation type="journal article" date="2015" name="Nature">
        <title>Complex archaea that bridge the gap between prokaryotes and eukaryotes.</title>
        <authorList>
            <person name="Spang A."/>
            <person name="Saw J.H."/>
            <person name="Jorgensen S.L."/>
            <person name="Zaremba-Niedzwiedzka K."/>
            <person name="Martijn J."/>
            <person name="Lind A.E."/>
            <person name="van Eijk R."/>
            <person name="Schleper C."/>
            <person name="Guy L."/>
            <person name="Ettema T.J."/>
        </authorList>
    </citation>
    <scope>NUCLEOTIDE SEQUENCE</scope>
</reference>
<evidence type="ECO:0000313" key="1">
    <source>
        <dbReference type="EMBL" id="KKN55060.1"/>
    </source>
</evidence>
<proteinExistence type="predicted"/>
<organism evidence="1">
    <name type="scientific">marine sediment metagenome</name>
    <dbReference type="NCBI Taxonomy" id="412755"/>
    <lineage>
        <taxon>unclassified sequences</taxon>
        <taxon>metagenomes</taxon>
        <taxon>ecological metagenomes</taxon>
    </lineage>
</organism>